<dbReference type="Proteomes" id="UP000593568">
    <property type="component" value="Unassembled WGS sequence"/>
</dbReference>
<dbReference type="EMBL" id="JABEZW010000013">
    <property type="protein sequence ID" value="MBA0782690.1"/>
    <property type="molecule type" value="Genomic_DNA"/>
</dbReference>
<protein>
    <submittedName>
        <fullName evidence="1">Uncharacterized protein</fullName>
    </submittedName>
</protein>
<dbReference type="AlphaFoldDB" id="A0A7J9FBM9"/>
<comment type="caution">
    <text evidence="1">The sequence shown here is derived from an EMBL/GenBank/DDBJ whole genome shotgun (WGS) entry which is preliminary data.</text>
</comment>
<evidence type="ECO:0000313" key="2">
    <source>
        <dbReference type="Proteomes" id="UP000593568"/>
    </source>
</evidence>
<keyword evidence="2" id="KW-1185">Reference proteome</keyword>
<sequence length="28" mass="3275">MLSGKENSVFGWDEDKQMVVIEDVMWNS</sequence>
<organism evidence="1 2">
    <name type="scientific">Gossypium trilobum</name>
    <dbReference type="NCBI Taxonomy" id="34281"/>
    <lineage>
        <taxon>Eukaryota</taxon>
        <taxon>Viridiplantae</taxon>
        <taxon>Streptophyta</taxon>
        <taxon>Embryophyta</taxon>
        <taxon>Tracheophyta</taxon>
        <taxon>Spermatophyta</taxon>
        <taxon>Magnoliopsida</taxon>
        <taxon>eudicotyledons</taxon>
        <taxon>Gunneridae</taxon>
        <taxon>Pentapetalae</taxon>
        <taxon>rosids</taxon>
        <taxon>malvids</taxon>
        <taxon>Malvales</taxon>
        <taxon>Malvaceae</taxon>
        <taxon>Malvoideae</taxon>
        <taxon>Gossypium</taxon>
    </lineage>
</organism>
<proteinExistence type="predicted"/>
<gene>
    <name evidence="1" type="ORF">Gotri_000536</name>
</gene>
<name>A0A7J9FBM9_9ROSI</name>
<reference evidence="1 2" key="1">
    <citation type="journal article" date="2019" name="Genome Biol. Evol.">
        <title>Insights into the evolution of the New World diploid cottons (Gossypium, subgenus Houzingenia) based on genome sequencing.</title>
        <authorList>
            <person name="Grover C.E."/>
            <person name="Arick M.A. 2nd"/>
            <person name="Thrash A."/>
            <person name="Conover J.L."/>
            <person name="Sanders W.S."/>
            <person name="Peterson D.G."/>
            <person name="Frelichowski J.E."/>
            <person name="Scheffler J.A."/>
            <person name="Scheffler B.E."/>
            <person name="Wendel J.F."/>
        </authorList>
    </citation>
    <scope>NUCLEOTIDE SEQUENCE [LARGE SCALE GENOMIC DNA]</scope>
    <source>
        <strain evidence="1">8</strain>
        <tissue evidence="1">Leaf</tissue>
    </source>
</reference>
<accession>A0A7J9FBM9</accession>
<evidence type="ECO:0000313" key="1">
    <source>
        <dbReference type="EMBL" id="MBA0782690.1"/>
    </source>
</evidence>